<evidence type="ECO:0000256" key="4">
    <source>
        <dbReference type="ARBA" id="ARBA00022719"/>
    </source>
</evidence>
<evidence type="ECO:0000313" key="12">
    <source>
        <dbReference type="EMBL" id="GAA5132878.1"/>
    </source>
</evidence>
<keyword evidence="9" id="KW-0676">Redox-active center</keyword>
<organism evidence="12 13">
    <name type="scientific">Pseudonocardia adelaidensis</name>
    <dbReference type="NCBI Taxonomy" id="648754"/>
    <lineage>
        <taxon>Bacteria</taxon>
        <taxon>Bacillati</taxon>
        <taxon>Actinomycetota</taxon>
        <taxon>Actinomycetes</taxon>
        <taxon>Pseudonocardiales</taxon>
        <taxon>Pseudonocardiaceae</taxon>
        <taxon>Pseudonocardia</taxon>
    </lineage>
</organism>
<evidence type="ECO:0000313" key="13">
    <source>
        <dbReference type="Proteomes" id="UP001500804"/>
    </source>
</evidence>
<evidence type="ECO:0000256" key="5">
    <source>
        <dbReference type="ARBA" id="ARBA00022989"/>
    </source>
</evidence>
<dbReference type="Pfam" id="PF07884">
    <property type="entry name" value="VKOR"/>
    <property type="match status" value="1"/>
</dbReference>
<dbReference type="InterPro" id="IPR038354">
    <property type="entry name" value="VKOR_sf"/>
</dbReference>
<accession>A0ABP9NSE4</accession>
<reference evidence="13" key="1">
    <citation type="journal article" date="2019" name="Int. J. Syst. Evol. Microbiol.">
        <title>The Global Catalogue of Microorganisms (GCM) 10K type strain sequencing project: providing services to taxonomists for standard genome sequencing and annotation.</title>
        <authorList>
            <consortium name="The Broad Institute Genomics Platform"/>
            <consortium name="The Broad Institute Genome Sequencing Center for Infectious Disease"/>
            <person name="Wu L."/>
            <person name="Ma J."/>
        </authorList>
    </citation>
    <scope>NUCLEOTIDE SEQUENCE [LARGE SCALE GENOMIC DNA]</scope>
    <source>
        <strain evidence="13">JCM 18302</strain>
    </source>
</reference>
<feature type="transmembrane region" description="Helical" evidence="10">
    <location>
        <begin position="103"/>
        <end position="125"/>
    </location>
</feature>
<keyword evidence="4" id="KW-0874">Quinone</keyword>
<keyword evidence="13" id="KW-1185">Reference proteome</keyword>
<evidence type="ECO:0000256" key="7">
    <source>
        <dbReference type="ARBA" id="ARBA00023136"/>
    </source>
</evidence>
<feature type="transmembrane region" description="Helical" evidence="10">
    <location>
        <begin position="77"/>
        <end position="97"/>
    </location>
</feature>
<dbReference type="Proteomes" id="UP001500804">
    <property type="component" value="Unassembled WGS sequence"/>
</dbReference>
<evidence type="ECO:0000256" key="6">
    <source>
        <dbReference type="ARBA" id="ARBA00023002"/>
    </source>
</evidence>
<dbReference type="EMBL" id="BAABJO010000026">
    <property type="protein sequence ID" value="GAA5132878.1"/>
    <property type="molecule type" value="Genomic_DNA"/>
</dbReference>
<evidence type="ECO:0000259" key="11">
    <source>
        <dbReference type="Pfam" id="PF07884"/>
    </source>
</evidence>
<dbReference type="InterPro" id="IPR012932">
    <property type="entry name" value="VKOR"/>
</dbReference>
<evidence type="ECO:0000256" key="3">
    <source>
        <dbReference type="ARBA" id="ARBA00022692"/>
    </source>
</evidence>
<keyword evidence="3 10" id="KW-0812">Transmembrane</keyword>
<gene>
    <name evidence="12" type="ORF">GCM10023320_58230</name>
</gene>
<evidence type="ECO:0000256" key="2">
    <source>
        <dbReference type="ARBA" id="ARBA00006214"/>
    </source>
</evidence>
<name>A0ABP9NSE4_9PSEU</name>
<evidence type="ECO:0000256" key="8">
    <source>
        <dbReference type="ARBA" id="ARBA00023157"/>
    </source>
</evidence>
<keyword evidence="5 10" id="KW-1133">Transmembrane helix</keyword>
<dbReference type="Gene3D" id="1.20.1440.130">
    <property type="entry name" value="VKOR domain"/>
    <property type="match status" value="1"/>
</dbReference>
<evidence type="ECO:0000256" key="1">
    <source>
        <dbReference type="ARBA" id="ARBA00004141"/>
    </source>
</evidence>
<keyword evidence="8" id="KW-1015">Disulfide bond</keyword>
<keyword evidence="6" id="KW-0560">Oxidoreductase</keyword>
<evidence type="ECO:0000256" key="9">
    <source>
        <dbReference type="ARBA" id="ARBA00023284"/>
    </source>
</evidence>
<comment type="similarity">
    <text evidence="2">Belongs to the VKOR family.</text>
</comment>
<proteinExistence type="inferred from homology"/>
<sequence>MSLAGLAVATVLTLFQLGVLDAVWEPFFGDGSRRVLTSSISRTLPVPDASLGMVAYLAEAVLESIGGRQRWRQRPWLPIAAGVVAAGLGVVALGLIAAQVVLVGAFCTLCLVSAAISLLVAALAAPEAAAAVQALRQRHPV</sequence>
<protein>
    <recommendedName>
        <fullName evidence="11">Vitamin K epoxide reductase domain-containing protein</fullName>
    </recommendedName>
</protein>
<keyword evidence="7 10" id="KW-0472">Membrane</keyword>
<comment type="subcellular location">
    <subcellularLocation>
        <location evidence="1">Membrane</location>
        <topology evidence="1">Multi-pass membrane protein</topology>
    </subcellularLocation>
</comment>
<evidence type="ECO:0000256" key="10">
    <source>
        <dbReference type="SAM" id="Phobius"/>
    </source>
</evidence>
<feature type="domain" description="Vitamin K epoxide reductase" evidence="11">
    <location>
        <begin position="2"/>
        <end position="124"/>
    </location>
</feature>
<comment type="caution">
    <text evidence="12">The sequence shown here is derived from an EMBL/GenBank/DDBJ whole genome shotgun (WGS) entry which is preliminary data.</text>
</comment>